<dbReference type="AlphaFoldDB" id="A0A3Q7I183"/>
<name>A0A3Q7I183_SOLLC</name>
<dbReference type="Proteomes" id="UP000004994">
    <property type="component" value="Chromosome 9"/>
</dbReference>
<evidence type="ECO:0000313" key="3">
    <source>
        <dbReference type="Proteomes" id="UP000004994"/>
    </source>
</evidence>
<dbReference type="Gramene" id="Solyc09g042695.1.1">
    <property type="protein sequence ID" value="Solyc09g042695.1.1"/>
    <property type="gene ID" value="Solyc09g042695.1"/>
</dbReference>
<organism evidence="2">
    <name type="scientific">Solanum lycopersicum</name>
    <name type="common">Tomato</name>
    <name type="synonym">Lycopersicon esculentum</name>
    <dbReference type="NCBI Taxonomy" id="4081"/>
    <lineage>
        <taxon>Eukaryota</taxon>
        <taxon>Viridiplantae</taxon>
        <taxon>Streptophyta</taxon>
        <taxon>Embryophyta</taxon>
        <taxon>Tracheophyta</taxon>
        <taxon>Spermatophyta</taxon>
        <taxon>Magnoliopsida</taxon>
        <taxon>eudicotyledons</taxon>
        <taxon>Gunneridae</taxon>
        <taxon>Pentapetalae</taxon>
        <taxon>asterids</taxon>
        <taxon>lamiids</taxon>
        <taxon>Solanales</taxon>
        <taxon>Solanaceae</taxon>
        <taxon>Solanoideae</taxon>
        <taxon>Solaneae</taxon>
        <taxon>Solanum</taxon>
        <taxon>Solanum subgen. Lycopersicon</taxon>
    </lineage>
</organism>
<reference evidence="2" key="1">
    <citation type="journal article" date="2012" name="Nature">
        <title>The tomato genome sequence provides insights into fleshy fruit evolution.</title>
        <authorList>
            <consortium name="Tomato Genome Consortium"/>
        </authorList>
    </citation>
    <scope>NUCLEOTIDE SEQUENCE [LARGE SCALE GENOMIC DNA]</scope>
    <source>
        <strain evidence="2">cv. Heinz 1706</strain>
    </source>
</reference>
<dbReference type="PANTHER" id="PTHR44191">
    <property type="entry name" value="TRANSCRIPTION FACTOR KUA1"/>
    <property type="match status" value="1"/>
</dbReference>
<dbReference type="STRING" id="4081.A0A3Q7I183"/>
<dbReference type="GO" id="GO:0006355">
    <property type="term" value="P:regulation of DNA-templated transcription"/>
    <property type="evidence" value="ECO:0007669"/>
    <property type="project" value="UniProtKB-ARBA"/>
</dbReference>
<evidence type="ECO:0000256" key="1">
    <source>
        <dbReference type="ARBA" id="ARBA00023125"/>
    </source>
</evidence>
<protein>
    <recommendedName>
        <fullName evidence="4">Myb-like domain-containing protein</fullName>
    </recommendedName>
</protein>
<dbReference type="GO" id="GO:0003677">
    <property type="term" value="F:DNA binding"/>
    <property type="evidence" value="ECO:0007669"/>
    <property type="project" value="UniProtKB-KW"/>
</dbReference>
<dbReference type="PANTHER" id="PTHR44191:SF35">
    <property type="entry name" value="I-BOX BINDING FACTOR"/>
    <property type="match status" value="1"/>
</dbReference>
<keyword evidence="3" id="KW-1185">Reference proteome</keyword>
<sequence>MSIDHTCNSSFWTREKDKIFENTLVIYFNDNNLFTKMEEALPGKSLDYIKDHYNIFLEDTGAIDFGHVPLPNYIKMQSNGNKNTITYIEWRRGTAWTEEEHMLVYCVHFLRVISSGLRHCVITRTPTQLPIPKNISRALKQTRKETEEQEKNQACLILLAWRLNSVETFQVPNTVDLIVPDCGGSQEVPNSGNDSMFPQESTNAEHMTTVVGGELSGQNAY</sequence>
<evidence type="ECO:0000313" key="2">
    <source>
        <dbReference type="EnsemblPlants" id="Solyc09g042695.1.1"/>
    </source>
</evidence>
<evidence type="ECO:0008006" key="4">
    <source>
        <dbReference type="Google" id="ProtNLM"/>
    </source>
</evidence>
<dbReference type="InParanoid" id="A0A3Q7I183"/>
<dbReference type="InterPro" id="IPR009057">
    <property type="entry name" value="Homeodomain-like_sf"/>
</dbReference>
<reference evidence="2" key="2">
    <citation type="submission" date="2019-01" db="UniProtKB">
        <authorList>
            <consortium name="EnsemblPlants"/>
        </authorList>
    </citation>
    <scope>IDENTIFICATION</scope>
    <source>
        <strain evidence="2">cv. Heinz 1706</strain>
    </source>
</reference>
<keyword evidence="1" id="KW-0238">DNA-binding</keyword>
<dbReference type="EnsemblPlants" id="Solyc09g042695.1.1">
    <property type="protein sequence ID" value="Solyc09g042695.1.1"/>
    <property type="gene ID" value="Solyc09g042695.1"/>
</dbReference>
<accession>A0A3Q7I183</accession>
<dbReference type="GO" id="GO:0009751">
    <property type="term" value="P:response to salicylic acid"/>
    <property type="evidence" value="ECO:0000318"/>
    <property type="project" value="GO_Central"/>
</dbReference>
<dbReference type="Gene3D" id="1.10.10.60">
    <property type="entry name" value="Homeodomain-like"/>
    <property type="match status" value="1"/>
</dbReference>
<dbReference type="InterPro" id="IPR052245">
    <property type="entry name" value="Plant_Stress_Dev_TF"/>
</dbReference>
<dbReference type="GO" id="GO:0009739">
    <property type="term" value="P:response to gibberellin"/>
    <property type="evidence" value="ECO:0000318"/>
    <property type="project" value="GO_Central"/>
</dbReference>
<dbReference type="SUPFAM" id="SSF46689">
    <property type="entry name" value="Homeodomain-like"/>
    <property type="match status" value="1"/>
</dbReference>
<proteinExistence type="predicted"/>